<dbReference type="InterPro" id="IPR036569">
    <property type="entry name" value="RpiB_LacA_LacB_sf"/>
</dbReference>
<dbReference type="PIRSF" id="PIRSF005384">
    <property type="entry name" value="RpiB_LacA_B"/>
    <property type="match status" value="1"/>
</dbReference>
<reference evidence="3" key="1">
    <citation type="submission" date="2020-10" db="EMBL/GenBank/DDBJ databases">
        <authorList>
            <person name="Gilroy R."/>
        </authorList>
    </citation>
    <scope>NUCLEOTIDE SEQUENCE</scope>
    <source>
        <strain evidence="3">B1-16210</strain>
    </source>
</reference>
<comment type="caution">
    <text evidence="3">The sequence shown here is derived from an EMBL/GenBank/DDBJ whole genome shotgun (WGS) entry which is preliminary data.</text>
</comment>
<dbReference type="NCBIfam" id="NF004051">
    <property type="entry name" value="PRK05571.1"/>
    <property type="match status" value="1"/>
</dbReference>
<name>A0A940DDQ5_9PROT</name>
<dbReference type="SUPFAM" id="SSF89623">
    <property type="entry name" value="Ribose/Galactose isomerase RpiB/AlsB"/>
    <property type="match status" value="1"/>
</dbReference>
<dbReference type="GO" id="GO:0009052">
    <property type="term" value="P:pentose-phosphate shunt, non-oxidative branch"/>
    <property type="evidence" value="ECO:0007669"/>
    <property type="project" value="TreeGrafter"/>
</dbReference>
<feature type="active site" description="Proton donor" evidence="2">
    <location>
        <position position="104"/>
    </location>
</feature>
<keyword evidence="3" id="KW-0413">Isomerase</keyword>
<dbReference type="PANTHER" id="PTHR30345:SF0">
    <property type="entry name" value="DNA DAMAGE-REPAIR_TOLERATION PROTEIN DRT102"/>
    <property type="match status" value="1"/>
</dbReference>
<dbReference type="Proteomes" id="UP000721442">
    <property type="component" value="Unassembled WGS sequence"/>
</dbReference>
<dbReference type="Pfam" id="PF02502">
    <property type="entry name" value="LacAB_rpiB"/>
    <property type="match status" value="1"/>
</dbReference>
<dbReference type="Gene3D" id="3.40.1400.10">
    <property type="entry name" value="Sugar-phosphate isomerase, RpiB/LacA/LacB"/>
    <property type="match status" value="1"/>
</dbReference>
<protein>
    <submittedName>
        <fullName evidence="3">RpiB/LacA/LacB family sugar-phosphate isomerase</fullName>
    </submittedName>
</protein>
<organism evidence="3 4">
    <name type="scientific">Candidatus Enterousia excrementavium</name>
    <dbReference type="NCBI Taxonomy" id="2840789"/>
    <lineage>
        <taxon>Bacteria</taxon>
        <taxon>Pseudomonadati</taxon>
        <taxon>Pseudomonadota</taxon>
        <taxon>Alphaproteobacteria</taxon>
        <taxon>Candidatus Enterousia</taxon>
    </lineage>
</organism>
<proteinExistence type="inferred from homology"/>
<dbReference type="PANTHER" id="PTHR30345">
    <property type="entry name" value="RIBOSE-5-PHOSPHATE ISOMERASE B"/>
    <property type="match status" value="1"/>
</dbReference>
<evidence type="ECO:0000256" key="1">
    <source>
        <dbReference type="ARBA" id="ARBA00008754"/>
    </source>
</evidence>
<evidence type="ECO:0000256" key="2">
    <source>
        <dbReference type="PIRSR" id="PIRSR005384-1"/>
    </source>
</evidence>
<dbReference type="NCBIfam" id="TIGR00689">
    <property type="entry name" value="rpiB_lacA_lacB"/>
    <property type="match status" value="1"/>
</dbReference>
<feature type="active site" description="Proton acceptor" evidence="2">
    <location>
        <position position="71"/>
    </location>
</feature>
<dbReference type="InterPro" id="IPR003500">
    <property type="entry name" value="RpiB_LacA_LacB"/>
</dbReference>
<dbReference type="GO" id="GO:0019316">
    <property type="term" value="P:D-allose catabolic process"/>
    <property type="evidence" value="ECO:0007669"/>
    <property type="project" value="TreeGrafter"/>
</dbReference>
<accession>A0A940DDQ5</accession>
<gene>
    <name evidence="3" type="ORF">IAC77_02380</name>
</gene>
<comment type="similarity">
    <text evidence="1">Belongs to the LacAB/RpiB family.</text>
</comment>
<sequence length="148" mass="16448">MNKNISKIYIAADHRGVGVKLYLIEMLAAIGYNLVNLGTDDLNTPVDFPDVAKTLADAMAGDEKSRGILICGTGAGMQIAANRYRHIRASRCERPDQARDDRFHDDINVLALAADDIDIEVSFLVARAFLESPFDNSERRVRRLKKIS</sequence>
<reference evidence="3" key="2">
    <citation type="journal article" date="2021" name="PeerJ">
        <title>Extensive microbial diversity within the chicken gut microbiome revealed by metagenomics and culture.</title>
        <authorList>
            <person name="Gilroy R."/>
            <person name="Ravi A."/>
            <person name="Getino M."/>
            <person name="Pursley I."/>
            <person name="Horton D.L."/>
            <person name="Alikhan N.F."/>
            <person name="Baker D."/>
            <person name="Gharbi K."/>
            <person name="Hall N."/>
            <person name="Watson M."/>
            <person name="Adriaenssens E.M."/>
            <person name="Foster-Nyarko E."/>
            <person name="Jarju S."/>
            <person name="Secka A."/>
            <person name="Antonio M."/>
            <person name="Oren A."/>
            <person name="Chaudhuri R.R."/>
            <person name="La Ragione R."/>
            <person name="Hildebrand F."/>
            <person name="Pallen M.J."/>
        </authorList>
    </citation>
    <scope>NUCLEOTIDE SEQUENCE</scope>
    <source>
        <strain evidence="3">B1-16210</strain>
    </source>
</reference>
<dbReference type="EMBL" id="JADINE010000031">
    <property type="protein sequence ID" value="MBO8407287.1"/>
    <property type="molecule type" value="Genomic_DNA"/>
</dbReference>
<dbReference type="GO" id="GO:0004751">
    <property type="term" value="F:ribose-5-phosphate isomerase activity"/>
    <property type="evidence" value="ECO:0007669"/>
    <property type="project" value="TreeGrafter"/>
</dbReference>
<dbReference type="AlphaFoldDB" id="A0A940DDQ5"/>
<evidence type="ECO:0000313" key="3">
    <source>
        <dbReference type="EMBL" id="MBO8407287.1"/>
    </source>
</evidence>
<evidence type="ECO:0000313" key="4">
    <source>
        <dbReference type="Proteomes" id="UP000721442"/>
    </source>
</evidence>